<dbReference type="InterPro" id="IPR006119">
    <property type="entry name" value="Resolv_N"/>
</dbReference>
<reference evidence="3" key="2">
    <citation type="journal article" date="2021" name="PeerJ">
        <title>Extensive microbial diversity within the chicken gut microbiome revealed by metagenomics and culture.</title>
        <authorList>
            <person name="Gilroy R."/>
            <person name="Ravi A."/>
            <person name="Getino M."/>
            <person name="Pursley I."/>
            <person name="Horton D.L."/>
            <person name="Alikhan N.F."/>
            <person name="Baker D."/>
            <person name="Gharbi K."/>
            <person name="Hall N."/>
            <person name="Watson M."/>
            <person name="Adriaenssens E.M."/>
            <person name="Foster-Nyarko E."/>
            <person name="Jarju S."/>
            <person name="Secka A."/>
            <person name="Antonio M."/>
            <person name="Oren A."/>
            <person name="Chaudhuri R.R."/>
            <person name="La Ragione R."/>
            <person name="Hildebrand F."/>
            <person name="Pallen M.J."/>
        </authorList>
    </citation>
    <scope>NUCLEOTIDE SEQUENCE</scope>
    <source>
        <strain evidence="3">CHK154-7741</strain>
    </source>
</reference>
<dbReference type="GO" id="GO:0000150">
    <property type="term" value="F:DNA strand exchange activity"/>
    <property type="evidence" value="ECO:0007669"/>
    <property type="project" value="InterPro"/>
</dbReference>
<dbReference type="Gene3D" id="3.90.1750.20">
    <property type="entry name" value="Putative Large Serine Recombinase, Chain B, Domain 2"/>
    <property type="match status" value="1"/>
</dbReference>
<dbReference type="AlphaFoldDB" id="A0A9D1N280"/>
<name>A0A9D1N280_9CLOT</name>
<dbReference type="PROSITE" id="PS51736">
    <property type="entry name" value="RECOMBINASES_3"/>
    <property type="match status" value="1"/>
</dbReference>
<dbReference type="InterPro" id="IPR011109">
    <property type="entry name" value="DNA_bind_recombinase_dom"/>
</dbReference>
<gene>
    <name evidence="3" type="ORF">IAD26_09180</name>
</gene>
<dbReference type="Pfam" id="PF00239">
    <property type="entry name" value="Resolvase"/>
    <property type="match status" value="1"/>
</dbReference>
<dbReference type="PROSITE" id="PS51737">
    <property type="entry name" value="RECOMBINASE_DNA_BIND"/>
    <property type="match status" value="1"/>
</dbReference>
<dbReference type="Pfam" id="PF07508">
    <property type="entry name" value="Recombinase"/>
    <property type="match status" value="1"/>
</dbReference>
<evidence type="ECO:0000259" key="2">
    <source>
        <dbReference type="PROSITE" id="PS51737"/>
    </source>
</evidence>
<feature type="non-terminal residue" evidence="3">
    <location>
        <position position="343"/>
    </location>
</feature>
<dbReference type="CDD" id="cd03768">
    <property type="entry name" value="SR_ResInv"/>
    <property type="match status" value="1"/>
</dbReference>
<reference evidence="3" key="1">
    <citation type="submission" date="2020-10" db="EMBL/GenBank/DDBJ databases">
        <authorList>
            <person name="Gilroy R."/>
        </authorList>
    </citation>
    <scope>NUCLEOTIDE SEQUENCE</scope>
    <source>
        <strain evidence="3">CHK154-7741</strain>
    </source>
</reference>
<dbReference type="SMART" id="SM00857">
    <property type="entry name" value="Resolvase"/>
    <property type="match status" value="1"/>
</dbReference>
<dbReference type="EMBL" id="DVOD01000067">
    <property type="protein sequence ID" value="HIU93288.1"/>
    <property type="molecule type" value="Genomic_DNA"/>
</dbReference>
<organism evidence="3 4">
    <name type="scientific">Candidatus Limenecus avicola</name>
    <dbReference type="NCBI Taxonomy" id="2840847"/>
    <lineage>
        <taxon>Bacteria</taxon>
        <taxon>Bacillati</taxon>
        <taxon>Bacillota</taxon>
        <taxon>Clostridia</taxon>
        <taxon>Eubacteriales</taxon>
        <taxon>Clostridiaceae</taxon>
        <taxon>Clostridiaceae incertae sedis</taxon>
        <taxon>Candidatus Limenecus</taxon>
    </lineage>
</organism>
<dbReference type="PANTHER" id="PTHR30461:SF23">
    <property type="entry name" value="DNA RECOMBINASE-RELATED"/>
    <property type="match status" value="1"/>
</dbReference>
<dbReference type="GO" id="GO:0003677">
    <property type="term" value="F:DNA binding"/>
    <property type="evidence" value="ECO:0007669"/>
    <property type="project" value="InterPro"/>
</dbReference>
<dbReference type="SUPFAM" id="SSF53041">
    <property type="entry name" value="Resolvase-like"/>
    <property type="match status" value="1"/>
</dbReference>
<dbReference type="Proteomes" id="UP000886748">
    <property type="component" value="Unassembled WGS sequence"/>
</dbReference>
<evidence type="ECO:0000313" key="3">
    <source>
        <dbReference type="EMBL" id="HIU93288.1"/>
    </source>
</evidence>
<proteinExistence type="predicted"/>
<sequence length="343" mass="39543">MKKQIRCAIYTRKSSEEGLEQDFNSLDAQREACEAYIKSQMHECWILIEKQYNDGGFSGGNMGRPAFQELLSDIESDEIDIVVVYKVDRLTRSLMDFAKIIDIFDKHETSFVSITQQFNTTTSMGRLTLNILLSFAQFEREVTGERIRDKFAASRKKGMFMHGIAPIGYIKKDGILYEDKEHSHKIKTIFEKYIEFKSVAKLHNYLNENQIYTRTGKSFRKGNLHRILRNKVYIGKIEHKNEVYEGLHDGIIDAKTFNKVQKIMDENSINAKNSTGSKHISLLAGKIFDDKGNIMSPSHSRNRHGACYRYYISQAIIQNRAHEAGTISKIPSDEIEQFISEKI</sequence>
<accession>A0A9D1N280</accession>
<comment type="caution">
    <text evidence="3">The sequence shown here is derived from an EMBL/GenBank/DDBJ whole genome shotgun (WGS) entry which is preliminary data.</text>
</comment>
<feature type="domain" description="Recombinase" evidence="2">
    <location>
        <begin position="166"/>
        <end position="270"/>
    </location>
</feature>
<feature type="domain" description="Resolvase/invertase-type recombinase catalytic" evidence="1">
    <location>
        <begin position="6"/>
        <end position="158"/>
    </location>
</feature>
<protein>
    <submittedName>
        <fullName evidence="3">Recombinase family protein</fullName>
    </submittedName>
</protein>
<evidence type="ECO:0000259" key="1">
    <source>
        <dbReference type="PROSITE" id="PS51736"/>
    </source>
</evidence>
<dbReference type="InterPro" id="IPR038109">
    <property type="entry name" value="DNA_bind_recomb_sf"/>
</dbReference>
<dbReference type="PANTHER" id="PTHR30461">
    <property type="entry name" value="DNA-INVERTASE FROM LAMBDOID PROPHAGE"/>
    <property type="match status" value="1"/>
</dbReference>
<evidence type="ECO:0000313" key="4">
    <source>
        <dbReference type="Proteomes" id="UP000886748"/>
    </source>
</evidence>
<dbReference type="InterPro" id="IPR036162">
    <property type="entry name" value="Resolvase-like_N_sf"/>
</dbReference>
<dbReference type="Gene3D" id="3.40.50.1390">
    <property type="entry name" value="Resolvase, N-terminal catalytic domain"/>
    <property type="match status" value="1"/>
</dbReference>
<dbReference type="InterPro" id="IPR050639">
    <property type="entry name" value="SSR_resolvase"/>
</dbReference>